<dbReference type="InterPro" id="IPR013783">
    <property type="entry name" value="Ig-like_fold"/>
</dbReference>
<comment type="caution">
    <text evidence="1">The sequence shown here is derived from an EMBL/GenBank/DDBJ whole genome shotgun (WGS) entry which is preliminary data.</text>
</comment>
<dbReference type="SUPFAM" id="SSF52833">
    <property type="entry name" value="Thioredoxin-like"/>
    <property type="match status" value="1"/>
</dbReference>
<proteinExistence type="predicted"/>
<evidence type="ECO:0000313" key="2">
    <source>
        <dbReference type="Proteomes" id="UP000646911"/>
    </source>
</evidence>
<dbReference type="Gene3D" id="2.60.40.10">
    <property type="entry name" value="Immunoglobulins"/>
    <property type="match status" value="1"/>
</dbReference>
<dbReference type="Pfam" id="PF06764">
    <property type="entry name" value="DUF1223"/>
    <property type="match status" value="1"/>
</dbReference>
<reference evidence="1 2" key="1">
    <citation type="submission" date="2020-08" db="EMBL/GenBank/DDBJ databases">
        <title>Novel species isolated from subtropical streams in China.</title>
        <authorList>
            <person name="Lu H."/>
        </authorList>
    </citation>
    <scope>NUCLEOTIDE SEQUENCE [LARGE SCALE GENOMIC DNA]</scope>
    <source>
        <strain evidence="1 2">NL8W</strain>
    </source>
</reference>
<name>A0ABR6ZEP6_9BURK</name>
<dbReference type="InterPro" id="IPR036249">
    <property type="entry name" value="Thioredoxin-like_sf"/>
</dbReference>
<protein>
    <submittedName>
        <fullName evidence="1">DUF1223 domain-containing protein</fullName>
    </submittedName>
</protein>
<sequence length="159" mass="17803">MADLAGSRTIYTPEIFIAGKELRSWRNGMTDEIRRINQKPAVASLRISIEKLLDNKLYFTLQGNSMQDAKLHFSLVEQDLVSKVQAGENRGASLQHDFVAREWGEAHQLSAGKLANFANQLDLPANAKRKNLSVLAFVQDKRGNILQALSLPLCETLQR</sequence>
<dbReference type="Proteomes" id="UP000646911">
    <property type="component" value="Unassembled WGS sequence"/>
</dbReference>
<dbReference type="InterPro" id="IPR010634">
    <property type="entry name" value="DUF1223"/>
</dbReference>
<organism evidence="1 2">
    <name type="scientific">Undibacterium umbellatum</name>
    <dbReference type="NCBI Taxonomy" id="2762300"/>
    <lineage>
        <taxon>Bacteria</taxon>
        <taxon>Pseudomonadati</taxon>
        <taxon>Pseudomonadota</taxon>
        <taxon>Betaproteobacteria</taxon>
        <taxon>Burkholderiales</taxon>
        <taxon>Oxalobacteraceae</taxon>
        <taxon>Undibacterium</taxon>
    </lineage>
</organism>
<dbReference type="EMBL" id="JACOFX010000012">
    <property type="protein sequence ID" value="MBC3909805.1"/>
    <property type="molecule type" value="Genomic_DNA"/>
</dbReference>
<evidence type="ECO:0000313" key="1">
    <source>
        <dbReference type="EMBL" id="MBC3909805.1"/>
    </source>
</evidence>
<keyword evidence="2" id="KW-1185">Reference proteome</keyword>
<gene>
    <name evidence="1" type="ORF">H8L47_19755</name>
</gene>
<accession>A0ABR6ZEP6</accession>